<reference evidence="3" key="1">
    <citation type="submission" date="2016-09" db="EMBL/GenBank/DDBJ databases">
        <title>Acidihalobacter prosperus F5.</title>
        <authorList>
            <person name="Khaleque H.N."/>
            <person name="Ramsay J.P."/>
            <person name="Kaksonen A.H."/>
            <person name="Boxall N.J."/>
            <person name="Watkin E.L.J."/>
        </authorList>
    </citation>
    <scope>NUCLEOTIDE SEQUENCE [LARGE SCALE GENOMIC DNA]</scope>
    <source>
        <strain evidence="3">F5</strain>
    </source>
</reference>
<dbReference type="RefSeq" id="WP_070077928.1">
    <property type="nucleotide sequence ID" value="NZ_CP017415.1"/>
</dbReference>
<evidence type="ECO:0000313" key="3">
    <source>
        <dbReference type="Proteomes" id="UP000095401"/>
    </source>
</evidence>
<feature type="transmembrane region" description="Helical" evidence="1">
    <location>
        <begin position="45"/>
        <end position="62"/>
    </location>
</feature>
<accession>A0A1D8IM54</accession>
<keyword evidence="1" id="KW-0472">Membrane</keyword>
<proteinExistence type="predicted"/>
<feature type="transmembrane region" description="Helical" evidence="1">
    <location>
        <begin position="74"/>
        <end position="95"/>
    </location>
</feature>
<evidence type="ECO:0008006" key="4">
    <source>
        <dbReference type="Google" id="ProtNLM"/>
    </source>
</evidence>
<dbReference type="PIRSF" id="PIRSF019883">
    <property type="entry name" value="UCP019883"/>
    <property type="match status" value="1"/>
</dbReference>
<gene>
    <name evidence="2" type="ORF">BI364_05830</name>
</gene>
<keyword evidence="1" id="KW-1133">Transmembrane helix</keyword>
<dbReference type="Proteomes" id="UP000095401">
    <property type="component" value="Chromosome"/>
</dbReference>
<dbReference type="Pfam" id="PF10993">
    <property type="entry name" value="DUF2818"/>
    <property type="match status" value="1"/>
</dbReference>
<evidence type="ECO:0000256" key="1">
    <source>
        <dbReference type="SAM" id="Phobius"/>
    </source>
</evidence>
<sequence>MSVSDGAFTWTYVIVSLIAANLPWLSERRFFAFPARTPKSASFRLLEWLTLYFVTGAIGLGLEHQMTGEIYHKGWVFYTVTVALFIVFAMPGFIYRYDLRKLLRG</sequence>
<dbReference type="InterPro" id="IPR016768">
    <property type="entry name" value="UCP019883"/>
</dbReference>
<keyword evidence="1" id="KW-0812">Transmembrane</keyword>
<keyword evidence="3" id="KW-1185">Reference proteome</keyword>
<organism evidence="2 3">
    <name type="scientific">Acidihalobacter yilgarnensis</name>
    <dbReference type="NCBI Taxonomy" id="2819280"/>
    <lineage>
        <taxon>Bacteria</taxon>
        <taxon>Pseudomonadati</taxon>
        <taxon>Pseudomonadota</taxon>
        <taxon>Gammaproteobacteria</taxon>
        <taxon>Chromatiales</taxon>
        <taxon>Ectothiorhodospiraceae</taxon>
        <taxon>Acidihalobacter</taxon>
    </lineage>
</organism>
<dbReference type="AlphaFoldDB" id="A0A1D8IM54"/>
<dbReference type="EMBL" id="CP017415">
    <property type="protein sequence ID" value="AOU97543.1"/>
    <property type="molecule type" value="Genomic_DNA"/>
</dbReference>
<dbReference type="KEGG" id="aprs:BI364_05830"/>
<evidence type="ECO:0000313" key="2">
    <source>
        <dbReference type="EMBL" id="AOU97543.1"/>
    </source>
</evidence>
<protein>
    <recommendedName>
        <fullName evidence="4">DUF2818 domain-containing protein</fullName>
    </recommendedName>
</protein>
<name>A0A1D8IM54_9GAMM</name>
<feature type="transmembrane region" description="Helical" evidence="1">
    <location>
        <begin position="6"/>
        <end position="25"/>
    </location>
</feature>